<dbReference type="GO" id="GO:0016887">
    <property type="term" value="F:ATP hydrolysis activity"/>
    <property type="evidence" value="ECO:0007669"/>
    <property type="project" value="InterPro"/>
</dbReference>
<dbReference type="RefSeq" id="WP_121278445.1">
    <property type="nucleotide sequence ID" value="NZ_RBZV01000005.1"/>
</dbReference>
<feature type="domain" description="ATPase AAA-type core" evidence="1">
    <location>
        <begin position="26"/>
        <end position="323"/>
    </location>
</feature>
<dbReference type="Proteomes" id="UP000280434">
    <property type="component" value="Unassembled WGS sequence"/>
</dbReference>
<evidence type="ECO:0000313" key="2">
    <source>
        <dbReference type="EMBL" id="RKP47659.1"/>
    </source>
</evidence>
<dbReference type="InterPro" id="IPR027417">
    <property type="entry name" value="P-loop_NTPase"/>
</dbReference>
<reference evidence="2 3" key="1">
    <citation type="submission" date="2018-10" db="EMBL/GenBank/DDBJ databases">
        <title>Paraburkholderia sp. 7MK8-2, isolated from soil.</title>
        <authorList>
            <person name="Gao Z.-H."/>
            <person name="Qiu L.-H."/>
        </authorList>
    </citation>
    <scope>NUCLEOTIDE SEQUENCE [LARGE SCALE GENOMIC DNA]</scope>
    <source>
        <strain evidence="2 3">7MK8-2</strain>
    </source>
</reference>
<dbReference type="PANTHER" id="PTHR43581">
    <property type="entry name" value="ATP/GTP PHOSPHATASE"/>
    <property type="match status" value="1"/>
</dbReference>
<dbReference type="InterPro" id="IPR051396">
    <property type="entry name" value="Bact_Antivir_Def_Nuclease"/>
</dbReference>
<organism evidence="2 3">
    <name type="scientific">Trinickia fusca</name>
    <dbReference type="NCBI Taxonomy" id="2419777"/>
    <lineage>
        <taxon>Bacteria</taxon>
        <taxon>Pseudomonadati</taxon>
        <taxon>Pseudomonadota</taxon>
        <taxon>Betaproteobacteria</taxon>
        <taxon>Burkholderiales</taxon>
        <taxon>Burkholderiaceae</taxon>
        <taxon>Trinickia</taxon>
    </lineage>
</organism>
<evidence type="ECO:0000259" key="1">
    <source>
        <dbReference type="Pfam" id="PF13304"/>
    </source>
</evidence>
<keyword evidence="2" id="KW-0255">Endonuclease</keyword>
<dbReference type="SUPFAM" id="SSF52540">
    <property type="entry name" value="P-loop containing nucleoside triphosphate hydrolases"/>
    <property type="match status" value="1"/>
</dbReference>
<dbReference type="GO" id="GO:0004519">
    <property type="term" value="F:endonuclease activity"/>
    <property type="evidence" value="ECO:0007669"/>
    <property type="project" value="UniProtKB-KW"/>
</dbReference>
<accession>A0A494XHL1</accession>
<keyword evidence="2" id="KW-0540">Nuclease</keyword>
<protein>
    <submittedName>
        <fullName evidence="2">ATP-dependent endonuclease</fullName>
    </submittedName>
</protein>
<comment type="caution">
    <text evidence="2">The sequence shown here is derived from an EMBL/GenBank/DDBJ whole genome shotgun (WGS) entry which is preliminary data.</text>
</comment>
<evidence type="ECO:0000313" key="3">
    <source>
        <dbReference type="Proteomes" id="UP000280434"/>
    </source>
</evidence>
<dbReference type="EMBL" id="RBZV01000005">
    <property type="protein sequence ID" value="RKP47659.1"/>
    <property type="molecule type" value="Genomic_DNA"/>
</dbReference>
<proteinExistence type="predicted"/>
<dbReference type="PANTHER" id="PTHR43581:SF4">
    <property type="entry name" value="ATP_GTP PHOSPHATASE"/>
    <property type="match status" value="1"/>
</dbReference>
<dbReference type="Gene3D" id="3.40.50.300">
    <property type="entry name" value="P-loop containing nucleotide triphosphate hydrolases"/>
    <property type="match status" value="1"/>
</dbReference>
<dbReference type="InterPro" id="IPR003959">
    <property type="entry name" value="ATPase_AAA_core"/>
</dbReference>
<name>A0A494XHL1_9BURK</name>
<dbReference type="Pfam" id="PF13304">
    <property type="entry name" value="AAA_21"/>
    <property type="match status" value="1"/>
</dbReference>
<dbReference type="AlphaFoldDB" id="A0A494XHL1"/>
<dbReference type="GO" id="GO:0005524">
    <property type="term" value="F:ATP binding"/>
    <property type="evidence" value="ECO:0007669"/>
    <property type="project" value="InterPro"/>
</dbReference>
<keyword evidence="3" id="KW-1185">Reference proteome</keyword>
<gene>
    <name evidence="2" type="ORF">D7S89_14780</name>
</gene>
<keyword evidence="2" id="KW-0378">Hydrolase</keyword>
<sequence length="574" mass="62494">MARIRKIQIRNFRGIRTLDWIPSPGINCLIGSGDTGKSTVLDAIDLCLGARRNIVIADSDFHKLDVEQPISITLTLGALDEELLSLDAYGLFHRGMAPNTTAIEDEPRRGLETVLSLNLTVLSDLEPVWTLQSDRAQAQGIERNLSWKDRQKLSPTRIGALAEQNLAWQRGSVLHRISDERADASSALVKAGRDARQTFGVEADKLLGTALETVRATANELGVPVGENPHAMLDAHSVSFNGGTIALHDHGGVPLRALGVGSTRLLVAGLQRKAAATTTAVLADEVEYGLEPHRIGHFLVSLGCKEASPPLQTFMTSHSPVVLRELSGAQLFVMRRGSTEHNIQAAGTDDDVQSTLRSFPEAFLAPRIVVCEGGSEVGLLRGLDQYCVIKGWATLASKGVAFVDSGGGTPDKAYARATVFQNLGYKVLVLRDDDEKPTPEVEKMFVERGGKFMTWSDGLALEDELFASVPSTCAQKMLAYAIELHGQQRIEGHLANISGDSTAYAKVSLEVATNSLSHESRTLLGRASRIRKAGWFKSISWMETVARNMLFPDWYSLHPAFQKKFEDLHGWANG</sequence>
<dbReference type="OrthoDB" id="3322489at2"/>